<evidence type="ECO:0000313" key="3">
    <source>
        <dbReference type="Proteomes" id="UP001266305"/>
    </source>
</evidence>
<dbReference type="EMBL" id="JASSZA010000047">
    <property type="protein sequence ID" value="KAK2081967.1"/>
    <property type="molecule type" value="Genomic_DNA"/>
</dbReference>
<accession>A0ABQ9TCN8</accession>
<keyword evidence="3" id="KW-1185">Reference proteome</keyword>
<dbReference type="Proteomes" id="UP001266305">
    <property type="component" value="Unassembled WGS sequence"/>
</dbReference>
<evidence type="ECO:0000256" key="1">
    <source>
        <dbReference type="SAM" id="MobiDB-lite"/>
    </source>
</evidence>
<gene>
    <name evidence="2" type="ORF">P7K49_039314</name>
</gene>
<comment type="caution">
    <text evidence="2">The sequence shown here is derived from an EMBL/GenBank/DDBJ whole genome shotgun (WGS) entry which is preliminary data.</text>
</comment>
<organism evidence="2 3">
    <name type="scientific">Saguinus oedipus</name>
    <name type="common">Cotton-top tamarin</name>
    <name type="synonym">Oedipomidas oedipus</name>
    <dbReference type="NCBI Taxonomy" id="9490"/>
    <lineage>
        <taxon>Eukaryota</taxon>
        <taxon>Metazoa</taxon>
        <taxon>Chordata</taxon>
        <taxon>Craniata</taxon>
        <taxon>Vertebrata</taxon>
        <taxon>Euteleostomi</taxon>
        <taxon>Mammalia</taxon>
        <taxon>Eutheria</taxon>
        <taxon>Euarchontoglires</taxon>
        <taxon>Primates</taxon>
        <taxon>Haplorrhini</taxon>
        <taxon>Platyrrhini</taxon>
        <taxon>Cebidae</taxon>
        <taxon>Callitrichinae</taxon>
        <taxon>Saguinus</taxon>
    </lineage>
</organism>
<reference evidence="2 3" key="1">
    <citation type="submission" date="2023-05" db="EMBL/GenBank/DDBJ databases">
        <title>B98-5 Cell Line De Novo Hybrid Assembly: An Optical Mapping Approach.</title>
        <authorList>
            <person name="Kananen K."/>
            <person name="Auerbach J.A."/>
            <person name="Kautto E."/>
            <person name="Blachly J.S."/>
        </authorList>
    </citation>
    <scope>NUCLEOTIDE SEQUENCE [LARGE SCALE GENOMIC DNA]</scope>
    <source>
        <strain evidence="2">B95-8</strain>
        <tissue evidence="2">Cell line</tissue>
    </source>
</reference>
<proteinExistence type="predicted"/>
<feature type="region of interest" description="Disordered" evidence="1">
    <location>
        <begin position="1"/>
        <end position="31"/>
    </location>
</feature>
<evidence type="ECO:0000313" key="2">
    <source>
        <dbReference type="EMBL" id="KAK2081967.1"/>
    </source>
</evidence>
<sequence>HGTTMAPEVHLPQLAPTPDLPNRKGKNPQETSMSLTYMRFSRELRTTPCLPSPPIIQHPHTENPSSLLSLMRSENLAALFSCRETNLTGETKLQVLLSRTNSLWVTGPSGCWHLAFERL</sequence>
<name>A0ABQ9TCN8_SAGOE</name>
<protein>
    <submittedName>
        <fullName evidence="2">Uncharacterized protein</fullName>
    </submittedName>
</protein>
<feature type="non-terminal residue" evidence="2">
    <location>
        <position position="1"/>
    </location>
</feature>